<keyword evidence="3" id="KW-1185">Reference proteome</keyword>
<dbReference type="GeneID" id="89955972"/>
<dbReference type="EMBL" id="JASEJX010000030">
    <property type="protein sequence ID" value="KAK4511076.1"/>
    <property type="molecule type" value="Genomic_DNA"/>
</dbReference>
<protein>
    <submittedName>
        <fullName evidence="2">Protoheme IX farnesyltransferase, mitochondrial</fullName>
        <ecNumber evidence="2">2.5.1.141</ecNumber>
    </submittedName>
</protein>
<dbReference type="GO" id="GO:0008495">
    <property type="term" value="F:protoheme IX farnesyltransferase activity"/>
    <property type="evidence" value="ECO:0007669"/>
    <property type="project" value="UniProtKB-EC"/>
</dbReference>
<keyword evidence="1" id="KW-0732">Signal</keyword>
<dbReference type="Proteomes" id="UP001304243">
    <property type="component" value="Unassembled WGS sequence"/>
</dbReference>
<sequence length="78" mass="8425">MQTTFIIIAVIATLLLATTYHAFAATIATEMKAMYKWRLIAGPGSVVDAVPVAVSVKNTGEKFDAALDEEAVNIRDRL</sequence>
<evidence type="ECO:0000313" key="2">
    <source>
        <dbReference type="EMBL" id="KAK4511076.1"/>
    </source>
</evidence>
<dbReference type="RefSeq" id="XP_064677742.1">
    <property type="nucleotide sequence ID" value="XM_064831462.1"/>
</dbReference>
<accession>A0AAN7DAR4</accession>
<evidence type="ECO:0000313" key="3">
    <source>
        <dbReference type="Proteomes" id="UP001304243"/>
    </source>
</evidence>
<gene>
    <name evidence="2" type="primary">COX10</name>
    <name evidence="2" type="ORF">ATC70_012286</name>
</gene>
<keyword evidence="2" id="KW-0808">Transferase</keyword>
<reference evidence="2 3" key="1">
    <citation type="submission" date="2022-11" db="EMBL/GenBank/DDBJ databases">
        <title>Mucor velutinosus strain NIH1002 WGS.</title>
        <authorList>
            <person name="Subramanian P."/>
            <person name="Mullikin J.C."/>
            <person name="Segre J.A."/>
            <person name="Zelazny A.M."/>
        </authorList>
    </citation>
    <scope>NUCLEOTIDE SEQUENCE [LARGE SCALE GENOMIC DNA]</scope>
    <source>
        <strain evidence="2 3">NIH1002</strain>
    </source>
</reference>
<evidence type="ECO:0000256" key="1">
    <source>
        <dbReference type="SAM" id="SignalP"/>
    </source>
</evidence>
<name>A0AAN7DAR4_9FUNG</name>
<organism evidence="2 3">
    <name type="scientific">Mucor velutinosus</name>
    <dbReference type="NCBI Taxonomy" id="708070"/>
    <lineage>
        <taxon>Eukaryota</taxon>
        <taxon>Fungi</taxon>
        <taxon>Fungi incertae sedis</taxon>
        <taxon>Mucoromycota</taxon>
        <taxon>Mucoromycotina</taxon>
        <taxon>Mucoromycetes</taxon>
        <taxon>Mucorales</taxon>
        <taxon>Mucorineae</taxon>
        <taxon>Mucoraceae</taxon>
        <taxon>Mucor</taxon>
    </lineage>
</organism>
<feature type="chain" id="PRO_5042891096" evidence="1">
    <location>
        <begin position="25"/>
        <end position="78"/>
    </location>
</feature>
<dbReference type="AlphaFoldDB" id="A0AAN7DAR4"/>
<proteinExistence type="predicted"/>
<comment type="caution">
    <text evidence="2">The sequence shown here is derived from an EMBL/GenBank/DDBJ whole genome shotgun (WGS) entry which is preliminary data.</text>
</comment>
<dbReference type="EC" id="2.5.1.141" evidence="2"/>
<feature type="signal peptide" evidence="1">
    <location>
        <begin position="1"/>
        <end position="24"/>
    </location>
</feature>